<protein>
    <submittedName>
        <fullName evidence="1">Uncharacterized protein</fullName>
    </submittedName>
</protein>
<dbReference type="PANTHER" id="PTHR47018">
    <property type="entry name" value="CXC DOMAIN-CONTAINING PROTEIN-RELATED"/>
    <property type="match status" value="1"/>
</dbReference>
<gene>
    <name evidence="1" type="ORF">DPMN_002565</name>
</gene>
<accession>A0A9D4MNY6</accession>
<dbReference type="Proteomes" id="UP000828390">
    <property type="component" value="Unassembled WGS sequence"/>
</dbReference>
<reference evidence="1" key="1">
    <citation type="journal article" date="2019" name="bioRxiv">
        <title>The Genome of the Zebra Mussel, Dreissena polymorpha: A Resource for Invasive Species Research.</title>
        <authorList>
            <person name="McCartney M.A."/>
            <person name="Auch B."/>
            <person name="Kono T."/>
            <person name="Mallez S."/>
            <person name="Zhang Y."/>
            <person name="Obille A."/>
            <person name="Becker A."/>
            <person name="Abrahante J.E."/>
            <person name="Garbe J."/>
            <person name="Badalamenti J.P."/>
            <person name="Herman A."/>
            <person name="Mangelson H."/>
            <person name="Liachko I."/>
            <person name="Sullivan S."/>
            <person name="Sone E.D."/>
            <person name="Koren S."/>
            <person name="Silverstein K.A.T."/>
            <person name="Beckman K.B."/>
            <person name="Gohl D.M."/>
        </authorList>
    </citation>
    <scope>NUCLEOTIDE SEQUENCE</scope>
    <source>
        <strain evidence="1">Duluth1</strain>
        <tissue evidence="1">Whole animal</tissue>
    </source>
</reference>
<proteinExistence type="predicted"/>
<evidence type="ECO:0000313" key="2">
    <source>
        <dbReference type="Proteomes" id="UP000828390"/>
    </source>
</evidence>
<organism evidence="1 2">
    <name type="scientific">Dreissena polymorpha</name>
    <name type="common">Zebra mussel</name>
    <name type="synonym">Mytilus polymorpha</name>
    <dbReference type="NCBI Taxonomy" id="45954"/>
    <lineage>
        <taxon>Eukaryota</taxon>
        <taxon>Metazoa</taxon>
        <taxon>Spiralia</taxon>
        <taxon>Lophotrochozoa</taxon>
        <taxon>Mollusca</taxon>
        <taxon>Bivalvia</taxon>
        <taxon>Autobranchia</taxon>
        <taxon>Heteroconchia</taxon>
        <taxon>Euheterodonta</taxon>
        <taxon>Imparidentia</taxon>
        <taxon>Neoheterodontei</taxon>
        <taxon>Myida</taxon>
        <taxon>Dreissenoidea</taxon>
        <taxon>Dreissenidae</taxon>
        <taxon>Dreissena</taxon>
    </lineage>
</organism>
<keyword evidence="2" id="KW-1185">Reference proteome</keyword>
<sequence length="411" mass="45942">MYCIRLNELGLKGVTEVHTTRLKNRLLSALSSLREYTEKGRVILAFDKNVGSVLKQVSEQDFDSEALLLSKVAKIVRRDVFQQKQKFTGNFSEDCQIKSVPQTLAALISMILDGPKIKYQSEGEHTQSCASIAISQLIVFNSLKSSGTGAFRRHSKDRETPLTIFLALKVHGETRKRTLIDTLYDNGFCISYDRLLSISTGVAYSVCAKYEEDGIVCPPKLSNHLFTITAVDNIDHNPSSTTSMGSFHGTSISIMQHPKLGFEGAPRFNPVIDERLIAGKKITALPDRYTNVQPTIFEQKEQIVPPIVGPAVHSEVPEIDPLIVKEYEWLNNLKHLLDKPKLDIEDYISWGAYHASKQMPFNNMKTTVTLMPLFLECAHSIAVIKHSMNVISDTIQLLNPGQVPVITMDQP</sequence>
<evidence type="ECO:0000313" key="1">
    <source>
        <dbReference type="EMBL" id="KAH3878667.1"/>
    </source>
</evidence>
<reference evidence="1" key="2">
    <citation type="submission" date="2020-11" db="EMBL/GenBank/DDBJ databases">
        <authorList>
            <person name="McCartney M.A."/>
            <person name="Auch B."/>
            <person name="Kono T."/>
            <person name="Mallez S."/>
            <person name="Becker A."/>
            <person name="Gohl D.M."/>
            <person name="Silverstein K.A.T."/>
            <person name="Koren S."/>
            <person name="Bechman K.B."/>
            <person name="Herman A."/>
            <person name="Abrahante J.E."/>
            <person name="Garbe J."/>
        </authorList>
    </citation>
    <scope>NUCLEOTIDE SEQUENCE</scope>
    <source>
        <strain evidence="1">Duluth1</strain>
        <tissue evidence="1">Whole animal</tissue>
    </source>
</reference>
<comment type="caution">
    <text evidence="1">The sequence shown here is derived from an EMBL/GenBank/DDBJ whole genome shotgun (WGS) entry which is preliminary data.</text>
</comment>
<dbReference type="AlphaFoldDB" id="A0A9D4MNY6"/>
<dbReference type="EMBL" id="JAIWYP010000001">
    <property type="protein sequence ID" value="KAH3878667.1"/>
    <property type="molecule type" value="Genomic_DNA"/>
</dbReference>
<name>A0A9D4MNY6_DREPO</name>